<dbReference type="PANTHER" id="PTHR12802:SF101">
    <property type="entry name" value="SWI_SNF COMPLEX SUBUNIT SWI3D"/>
    <property type="match status" value="1"/>
</dbReference>
<dbReference type="Pfam" id="PF16495">
    <property type="entry name" value="SWIRM-assoc_1"/>
    <property type="match status" value="1"/>
</dbReference>
<keyword evidence="7" id="KW-0539">Nucleus</keyword>
<dbReference type="GO" id="GO:0008270">
    <property type="term" value="F:zinc ion binding"/>
    <property type="evidence" value="ECO:0007669"/>
    <property type="project" value="UniProtKB-KW"/>
</dbReference>
<comment type="caution">
    <text evidence="14">The sequence shown here is derived from an EMBL/GenBank/DDBJ whole genome shotgun (WGS) entry which is preliminary data.</text>
</comment>
<dbReference type="SUPFAM" id="SSF57850">
    <property type="entry name" value="RING/U-box"/>
    <property type="match status" value="1"/>
</dbReference>
<feature type="compositionally biased region" description="Pro residues" evidence="9">
    <location>
        <begin position="87"/>
        <end position="98"/>
    </location>
</feature>
<evidence type="ECO:0000256" key="6">
    <source>
        <dbReference type="ARBA" id="ARBA00023163"/>
    </source>
</evidence>
<proteinExistence type="predicted"/>
<feature type="region of interest" description="Disordered" evidence="9">
    <location>
        <begin position="411"/>
        <end position="461"/>
    </location>
</feature>
<dbReference type="InterPro" id="IPR041984">
    <property type="entry name" value="Rsc8/Ssr1/Ssr2_ZZ"/>
</dbReference>
<protein>
    <recommendedName>
        <fullName evidence="16">SWIRM domain-containing protein</fullName>
    </recommendedName>
</protein>
<name>A0A5J9SCQ3_9POAL</name>
<feature type="domain" description="ZZ-type" evidence="11">
    <location>
        <begin position="279"/>
        <end position="333"/>
    </location>
</feature>
<dbReference type="InterPro" id="IPR007526">
    <property type="entry name" value="SWIRM"/>
</dbReference>
<dbReference type="Gene3D" id="1.10.10.10">
    <property type="entry name" value="Winged helix-like DNA-binding domain superfamily/Winged helix DNA-binding domain"/>
    <property type="match status" value="1"/>
</dbReference>
<dbReference type="GO" id="GO:0003677">
    <property type="term" value="F:DNA binding"/>
    <property type="evidence" value="ECO:0007669"/>
    <property type="project" value="UniProtKB-KW"/>
</dbReference>
<evidence type="ECO:0000256" key="4">
    <source>
        <dbReference type="ARBA" id="ARBA00023015"/>
    </source>
</evidence>
<dbReference type="InterPro" id="IPR009057">
    <property type="entry name" value="Homeodomain-like_sf"/>
</dbReference>
<keyword evidence="4" id="KW-0805">Transcription regulation</keyword>
<evidence type="ECO:0008006" key="16">
    <source>
        <dbReference type="Google" id="ProtNLM"/>
    </source>
</evidence>
<dbReference type="GO" id="GO:0005634">
    <property type="term" value="C:nucleus"/>
    <property type="evidence" value="ECO:0007669"/>
    <property type="project" value="UniProtKB-ARBA"/>
</dbReference>
<feature type="compositionally biased region" description="Basic and acidic residues" evidence="9">
    <location>
        <begin position="654"/>
        <end position="664"/>
    </location>
</feature>
<evidence type="ECO:0000259" key="13">
    <source>
        <dbReference type="PROSITE" id="PS51293"/>
    </source>
</evidence>
<reference evidence="14 15" key="1">
    <citation type="journal article" date="2019" name="Sci. Rep.">
        <title>A high-quality genome of Eragrostis curvula grass provides insights into Poaceae evolution and supports new strategies to enhance forage quality.</title>
        <authorList>
            <person name="Carballo J."/>
            <person name="Santos B.A.C.M."/>
            <person name="Zappacosta D."/>
            <person name="Garbus I."/>
            <person name="Selva J.P."/>
            <person name="Gallo C.A."/>
            <person name="Diaz A."/>
            <person name="Albertini E."/>
            <person name="Caccamo M."/>
            <person name="Echenique V."/>
        </authorList>
    </citation>
    <scope>NUCLEOTIDE SEQUENCE [LARGE SCALE GENOMIC DNA]</scope>
    <source>
        <strain evidence="15">cv. Victoria</strain>
        <tissue evidence="14">Leaf</tissue>
    </source>
</reference>
<evidence type="ECO:0000256" key="5">
    <source>
        <dbReference type="ARBA" id="ARBA00023125"/>
    </source>
</evidence>
<organism evidence="14 15">
    <name type="scientific">Eragrostis curvula</name>
    <name type="common">weeping love grass</name>
    <dbReference type="NCBI Taxonomy" id="38414"/>
    <lineage>
        <taxon>Eukaryota</taxon>
        <taxon>Viridiplantae</taxon>
        <taxon>Streptophyta</taxon>
        <taxon>Embryophyta</taxon>
        <taxon>Tracheophyta</taxon>
        <taxon>Spermatophyta</taxon>
        <taxon>Magnoliopsida</taxon>
        <taxon>Liliopsida</taxon>
        <taxon>Poales</taxon>
        <taxon>Poaceae</taxon>
        <taxon>PACMAD clade</taxon>
        <taxon>Chloridoideae</taxon>
        <taxon>Eragrostideae</taxon>
        <taxon>Eragrostidinae</taxon>
        <taxon>Eragrostis</taxon>
    </lineage>
</organism>
<dbReference type="SMART" id="SM00291">
    <property type="entry name" value="ZnF_ZZ"/>
    <property type="match status" value="1"/>
</dbReference>
<evidence type="ECO:0000259" key="12">
    <source>
        <dbReference type="PROSITE" id="PS50934"/>
    </source>
</evidence>
<keyword evidence="3" id="KW-0862">Zinc</keyword>
<accession>A0A5J9SCQ3</accession>
<feature type="compositionally biased region" description="Polar residues" evidence="9">
    <location>
        <begin position="677"/>
        <end position="688"/>
    </location>
</feature>
<feature type="domain" description="SWIRM" evidence="12">
    <location>
        <begin position="115"/>
        <end position="212"/>
    </location>
</feature>
<dbReference type="PANTHER" id="PTHR12802">
    <property type="entry name" value="SWI/SNF COMPLEX-RELATED"/>
    <property type="match status" value="1"/>
</dbReference>
<evidence type="ECO:0000256" key="9">
    <source>
        <dbReference type="SAM" id="MobiDB-lite"/>
    </source>
</evidence>
<evidence type="ECO:0000256" key="3">
    <source>
        <dbReference type="ARBA" id="ARBA00022833"/>
    </source>
</evidence>
<dbReference type="Gene3D" id="3.30.60.90">
    <property type="match status" value="1"/>
</dbReference>
<evidence type="ECO:0000259" key="11">
    <source>
        <dbReference type="PROSITE" id="PS50135"/>
    </source>
</evidence>
<keyword evidence="15" id="KW-1185">Reference proteome</keyword>
<feature type="region of interest" description="Disordered" evidence="9">
    <location>
        <begin position="1"/>
        <end position="99"/>
    </location>
</feature>
<dbReference type="InterPro" id="IPR036388">
    <property type="entry name" value="WH-like_DNA-bd_sf"/>
</dbReference>
<dbReference type="Pfam" id="PF00249">
    <property type="entry name" value="Myb_DNA-binding"/>
    <property type="match status" value="1"/>
</dbReference>
<dbReference type="OrthoDB" id="118550at2759"/>
<feature type="domain" description="SANT" evidence="13">
    <location>
        <begin position="336"/>
        <end position="388"/>
    </location>
</feature>
<keyword evidence="6" id="KW-0804">Transcription</keyword>
<evidence type="ECO:0000256" key="1">
    <source>
        <dbReference type="ARBA" id="ARBA00022723"/>
    </source>
</evidence>
<dbReference type="Pfam" id="PF04433">
    <property type="entry name" value="SWIRM"/>
    <property type="match status" value="1"/>
</dbReference>
<evidence type="ECO:0000313" key="14">
    <source>
        <dbReference type="EMBL" id="TVT97054.1"/>
    </source>
</evidence>
<dbReference type="InterPro" id="IPR043145">
    <property type="entry name" value="Znf_ZZ_sf"/>
</dbReference>
<evidence type="ECO:0000259" key="10">
    <source>
        <dbReference type="PROSITE" id="PS50090"/>
    </source>
</evidence>
<dbReference type="SMART" id="SM00717">
    <property type="entry name" value="SANT"/>
    <property type="match status" value="1"/>
</dbReference>
<evidence type="ECO:0000256" key="7">
    <source>
        <dbReference type="ARBA" id="ARBA00023242"/>
    </source>
</evidence>
<feature type="compositionally biased region" description="Pro residues" evidence="9">
    <location>
        <begin position="1"/>
        <end position="11"/>
    </location>
</feature>
<dbReference type="InterPro" id="IPR032451">
    <property type="entry name" value="SMARCC_C"/>
</dbReference>
<keyword evidence="1" id="KW-0479">Metal-binding</keyword>
<dbReference type="PROSITE" id="PS50135">
    <property type="entry name" value="ZF_ZZ_2"/>
    <property type="match status" value="1"/>
</dbReference>
<dbReference type="Proteomes" id="UP000324897">
    <property type="component" value="Unassembled WGS sequence"/>
</dbReference>
<feature type="compositionally biased region" description="Basic residues" evidence="9">
    <location>
        <begin position="58"/>
        <end position="80"/>
    </location>
</feature>
<sequence>MEPKPSPPPADGLPRRRGPKRKAREEAGALSPPPPKRRARERKPSDLPALPPPPRARAAPKPRRKPAHKKARRRSVKPQRKKEASSSPPPPPTPPPLPSLEQEVEAVLSRGAGVHIVPTFAGWFSWKEIHPIEKQTLATFFDGKSEKRTPETYLGIRNFIMKKFHFNPQVHLGSKDLSELSIGEMDARLEVLEFLAYWGLVNFHPFPQNEQECKLVDSKNNADAEEKSSLVEKLYQFESVQSYLVPVPNKADIASPAQAVYLLSEPTLAEDVVTSAESSVEYHCNSCSVDCSRKRYHCRTQVDFDLCSDCYNEGKFDEGMSQVDFILMDSAEVKGSGGTSWNDQETLLLLEALEIFNGNKWDDIAEHVATKNKEQCMLYLLQMPIWEAFLDDDFFNHTSQQIVEQAAAENVTKVPEKMEVHESAEAKESTGEKISKKANANSEETGMNLSNKNASSKKDTKNSDDLVAPFIVDELYKSSSTDPGNKKSSSDVNVSGERASNFVINVLRSAFEAFGHFPEKKDTASFTEAGNPVMALAAFLSGLVDHDDAVTSCHTSLRAILEISPALQLATRHCFILSDPPSEVEIPTFSVSPASTGNMHQNRDDLIRTVNDGDKDRIKKVQDAAFTSLEEYQELCHTNGSSVHVPQADAESYSTKDSDNRIDMVDNSDASEKISAGHNSISHSASPNDTDRNEARCIASQEDCKVTTEDSKERNSNKNIAADNDSIRRLQRAACTGISAAAVKAKFLADQEEYHIRQLAALVIQKQFQKVEAKMSFIAEVEHMSMKAREITKAYRNKLLVERNEIIASRRVAAMQSWPNQRWAHGTRLPLGCTASQHLTRP</sequence>
<feature type="non-terminal residue" evidence="14">
    <location>
        <position position="1"/>
    </location>
</feature>
<gene>
    <name evidence="14" type="ORF">EJB05_57721</name>
</gene>
<evidence type="ECO:0000313" key="15">
    <source>
        <dbReference type="Proteomes" id="UP000324897"/>
    </source>
</evidence>
<dbReference type="EMBL" id="RWGY01001088">
    <property type="protein sequence ID" value="TVT97054.1"/>
    <property type="molecule type" value="Genomic_DNA"/>
</dbReference>
<dbReference type="PROSITE" id="PS50934">
    <property type="entry name" value="SWIRM"/>
    <property type="match status" value="1"/>
</dbReference>
<feature type="region of interest" description="Disordered" evidence="9">
    <location>
        <begin position="638"/>
        <end position="693"/>
    </location>
</feature>
<dbReference type="PROSITE" id="PS01357">
    <property type="entry name" value="ZF_ZZ_1"/>
    <property type="match status" value="1"/>
</dbReference>
<feature type="compositionally biased region" description="Polar residues" evidence="9">
    <location>
        <begin position="438"/>
        <end position="454"/>
    </location>
</feature>
<dbReference type="Pfam" id="PF00569">
    <property type="entry name" value="ZZ"/>
    <property type="match status" value="1"/>
</dbReference>
<dbReference type="InterPro" id="IPR000433">
    <property type="entry name" value="Znf_ZZ"/>
</dbReference>
<dbReference type="InterPro" id="IPR017884">
    <property type="entry name" value="SANT_dom"/>
</dbReference>
<keyword evidence="2 8" id="KW-0863">Zinc-finger</keyword>
<feature type="compositionally biased region" description="Basic and acidic residues" evidence="9">
    <location>
        <begin position="414"/>
        <end position="435"/>
    </location>
</feature>
<evidence type="ECO:0000256" key="8">
    <source>
        <dbReference type="PROSITE-ProRule" id="PRU00228"/>
    </source>
</evidence>
<evidence type="ECO:0000256" key="2">
    <source>
        <dbReference type="ARBA" id="ARBA00022771"/>
    </source>
</evidence>
<feature type="domain" description="Myb-like" evidence="10">
    <location>
        <begin position="340"/>
        <end position="376"/>
    </location>
</feature>
<dbReference type="Gramene" id="TVT97054">
    <property type="protein sequence ID" value="TVT97054"/>
    <property type="gene ID" value="EJB05_57721"/>
</dbReference>
<dbReference type="InterPro" id="IPR001005">
    <property type="entry name" value="SANT/Myb"/>
</dbReference>
<dbReference type="CDD" id="cd02336">
    <property type="entry name" value="ZZ_RSC8"/>
    <property type="match status" value="1"/>
</dbReference>
<dbReference type="Gene3D" id="1.10.10.60">
    <property type="entry name" value="Homeodomain-like"/>
    <property type="match status" value="1"/>
</dbReference>
<dbReference type="PROSITE" id="PS51293">
    <property type="entry name" value="SANT"/>
    <property type="match status" value="1"/>
</dbReference>
<keyword evidence="5" id="KW-0238">DNA-binding</keyword>
<dbReference type="AlphaFoldDB" id="A0A5J9SCQ3"/>
<dbReference type="SUPFAM" id="SSF46689">
    <property type="entry name" value="Homeodomain-like"/>
    <property type="match status" value="2"/>
</dbReference>
<dbReference type="PROSITE" id="PS50090">
    <property type="entry name" value="MYB_LIKE"/>
    <property type="match status" value="1"/>
</dbReference>